<dbReference type="PANTHER" id="PTHR10457:SF7">
    <property type="entry name" value="GALACTOKINASE-RELATED"/>
    <property type="match status" value="1"/>
</dbReference>
<dbReference type="InterPro" id="IPR020568">
    <property type="entry name" value="Ribosomal_Su5_D2-typ_SF"/>
</dbReference>
<evidence type="ECO:0000259" key="6">
    <source>
        <dbReference type="Pfam" id="PF08544"/>
    </source>
</evidence>
<dbReference type="PIRSF" id="PIRSF036406">
    <property type="entry name" value="Hept_kin"/>
    <property type="match status" value="1"/>
</dbReference>
<dbReference type="Proteomes" id="UP000004221">
    <property type="component" value="Unassembled WGS sequence"/>
</dbReference>
<dbReference type="InterPro" id="IPR014606">
    <property type="entry name" value="Heptose_7-P_kinase"/>
</dbReference>
<dbReference type="SUPFAM" id="SSF54211">
    <property type="entry name" value="Ribosomal protein S5 domain 2-like"/>
    <property type="match status" value="1"/>
</dbReference>
<dbReference type="EMBL" id="CAGS01000260">
    <property type="protein sequence ID" value="CCF84334.1"/>
    <property type="molecule type" value="Genomic_DNA"/>
</dbReference>
<dbReference type="GO" id="GO:0006012">
    <property type="term" value="P:galactose metabolic process"/>
    <property type="evidence" value="ECO:0007669"/>
    <property type="project" value="TreeGrafter"/>
</dbReference>
<evidence type="ECO:0000256" key="1">
    <source>
        <dbReference type="ARBA" id="ARBA00022679"/>
    </source>
</evidence>
<dbReference type="OrthoDB" id="9812992at2"/>
<dbReference type="PROSITE" id="PS00627">
    <property type="entry name" value="GHMP_KINASES_ATP"/>
    <property type="match status" value="1"/>
</dbReference>
<dbReference type="InterPro" id="IPR001174">
    <property type="entry name" value="HddA/FKP"/>
</dbReference>
<keyword evidence="2" id="KW-0547">Nucleotide-binding</keyword>
<keyword evidence="1" id="KW-0808">Transferase</keyword>
<name>I4EI22_9BACT</name>
<keyword evidence="8" id="KW-1185">Reference proteome</keyword>
<organism evidence="7 8">
    <name type="scientific">Nitrolancea hollandica Lb</name>
    <dbReference type="NCBI Taxonomy" id="1129897"/>
    <lineage>
        <taxon>Bacteria</taxon>
        <taxon>Pseudomonadati</taxon>
        <taxon>Thermomicrobiota</taxon>
        <taxon>Thermomicrobia</taxon>
        <taxon>Sphaerobacterales</taxon>
        <taxon>Sphaerobacterineae</taxon>
        <taxon>Sphaerobacteraceae</taxon>
        <taxon>Nitrolancea</taxon>
    </lineage>
</organism>
<accession>I4EI22</accession>
<dbReference type="InterPro" id="IPR013750">
    <property type="entry name" value="GHMP_kinase_C_dom"/>
</dbReference>
<dbReference type="InterPro" id="IPR006203">
    <property type="entry name" value="GHMP_knse_ATP-bd_CS"/>
</dbReference>
<dbReference type="InterPro" id="IPR006204">
    <property type="entry name" value="GHMP_kinase_N_dom"/>
</dbReference>
<feature type="domain" description="GHMP kinase C-terminal" evidence="6">
    <location>
        <begin position="237"/>
        <end position="316"/>
    </location>
</feature>
<dbReference type="Pfam" id="PF00288">
    <property type="entry name" value="GHMP_kinases_N"/>
    <property type="match status" value="1"/>
</dbReference>
<evidence type="ECO:0000256" key="3">
    <source>
        <dbReference type="ARBA" id="ARBA00022777"/>
    </source>
</evidence>
<dbReference type="PRINTS" id="PR00960">
    <property type="entry name" value="LMBPPROTEIN"/>
</dbReference>
<comment type="caution">
    <text evidence="7">The sequence shown here is derived from an EMBL/GenBank/DDBJ whole genome shotgun (WGS) entry which is preliminary data.</text>
</comment>
<evidence type="ECO:0000313" key="8">
    <source>
        <dbReference type="Proteomes" id="UP000004221"/>
    </source>
</evidence>
<dbReference type="Gene3D" id="3.30.230.120">
    <property type="match status" value="1"/>
</dbReference>
<keyword evidence="4" id="KW-0067">ATP-binding</keyword>
<gene>
    <name evidence="7" type="ORF">NITHO_3320002</name>
</gene>
<dbReference type="Pfam" id="PF08544">
    <property type="entry name" value="GHMP_kinases_C"/>
    <property type="match status" value="1"/>
</dbReference>
<reference evidence="7 8" key="1">
    <citation type="journal article" date="2012" name="ISME J.">
        <title>Nitrification expanded: discovery, physiology and genomics of a nitrite-oxidizing bacterium from the phylum Chloroflexi.</title>
        <authorList>
            <person name="Sorokin D.Y."/>
            <person name="Lucker S."/>
            <person name="Vejmelkova D."/>
            <person name="Kostrikina N.A."/>
            <person name="Kleerebezem R."/>
            <person name="Rijpstra W.I."/>
            <person name="Damste J.S."/>
            <person name="Le Paslier D."/>
            <person name="Muyzer G."/>
            <person name="Wagner M."/>
            <person name="van Loosdrecht M.C."/>
            <person name="Daims H."/>
        </authorList>
    </citation>
    <scope>NUCLEOTIDE SEQUENCE [LARGE SCALE GENOMIC DNA]</scope>
    <source>
        <strain evidence="8">none</strain>
    </source>
</reference>
<feature type="domain" description="GHMP kinase N-terminal" evidence="5">
    <location>
        <begin position="79"/>
        <end position="165"/>
    </location>
</feature>
<evidence type="ECO:0000256" key="2">
    <source>
        <dbReference type="ARBA" id="ARBA00022741"/>
    </source>
</evidence>
<keyword evidence="3 7" id="KW-0418">Kinase</keyword>
<dbReference type="PANTHER" id="PTHR10457">
    <property type="entry name" value="MEVALONATE KINASE/GALACTOKINASE"/>
    <property type="match status" value="1"/>
</dbReference>
<sequence>MVIVRAPVRISFGGGGTDLAAYYGRFSGFVVSAAISRYCYVVAREPATAGIRINSADYRIWETFERGEIPPVAEPLSLPKAAIDWFADRGLRERGVDLFLASEVPPGTGLGSSSAMTVALVHALAAHTGMSLDRFNAAELASSLEIERLDMPIGKQDQYASAFGGLNAIEFTSGGVRVEPLKVPPDTITALNSRLLLFSTGQTHDSSAILREQRASTRSDRQVIESLHRIKALAGEMRRALIAEDLDQFGRLLDLGWQEKKRLSTRVSSSAIDGWYGAAREAGALGGKIAGAGGGGFLLLYCPSGRQRAVRAAMARLGLPEFKFDFDYGGAQVLSDLPAGASRLAMLVNGT</sequence>
<dbReference type="RefSeq" id="WP_008478428.1">
    <property type="nucleotide sequence ID" value="NZ_CAGS01000260.1"/>
</dbReference>
<dbReference type="AlphaFoldDB" id="I4EI22"/>
<dbReference type="GO" id="GO:0005829">
    <property type="term" value="C:cytosol"/>
    <property type="evidence" value="ECO:0007669"/>
    <property type="project" value="TreeGrafter"/>
</dbReference>
<protein>
    <submittedName>
        <fullName evidence="7">GHMP kinase</fullName>
    </submittedName>
</protein>
<evidence type="ECO:0000313" key="7">
    <source>
        <dbReference type="EMBL" id="CCF84334.1"/>
    </source>
</evidence>
<dbReference type="GO" id="GO:0004335">
    <property type="term" value="F:galactokinase activity"/>
    <property type="evidence" value="ECO:0007669"/>
    <property type="project" value="TreeGrafter"/>
</dbReference>
<evidence type="ECO:0000256" key="4">
    <source>
        <dbReference type="ARBA" id="ARBA00022840"/>
    </source>
</evidence>
<dbReference type="SUPFAM" id="SSF55060">
    <property type="entry name" value="GHMP Kinase, C-terminal domain"/>
    <property type="match status" value="1"/>
</dbReference>
<dbReference type="InterPro" id="IPR036554">
    <property type="entry name" value="GHMP_kinase_C_sf"/>
</dbReference>
<evidence type="ECO:0000259" key="5">
    <source>
        <dbReference type="Pfam" id="PF00288"/>
    </source>
</evidence>
<proteinExistence type="predicted"/>
<dbReference type="GO" id="GO:0005524">
    <property type="term" value="F:ATP binding"/>
    <property type="evidence" value="ECO:0007669"/>
    <property type="project" value="UniProtKB-KW"/>
</dbReference>